<evidence type="ECO:0000256" key="1">
    <source>
        <dbReference type="SAM" id="SignalP"/>
    </source>
</evidence>
<evidence type="ECO:0000313" key="3">
    <source>
        <dbReference type="WBParaSite" id="ACRNAN_scaffold8234.g25285.t1"/>
    </source>
</evidence>
<sequence length="231" mass="24721">MLSMVSRISFVIFLFHLVDSILISFEQQTVHNSCLKKSYDRGVGVFPNSCDANSENAGIVCYPKCQAGYNGTGPICWENCPSGFTDIGLLCLKSNSASRGLGYPLWDNGTCEKENPLGCELWGLAWYPKCQNGLVPSGCCTCSQPCSEGSIDFGLSCSKKSYSRGLGSSLQCAAGLENHLGLCYQPCQVGYKGVGSICQQECINGYVDCGLHCAYGTCLNGLPPANVNCTF</sequence>
<dbReference type="PANTHER" id="PTHR34859:SF2">
    <property type="entry name" value="LYSM DOMAIN-CONTAINING PROTEIN"/>
    <property type="match status" value="1"/>
</dbReference>
<name>A0A914EJQ9_9BILA</name>
<dbReference type="PANTHER" id="PTHR34859">
    <property type="entry name" value="UNNAMED PRODUCT"/>
    <property type="match status" value="1"/>
</dbReference>
<reference evidence="3" key="1">
    <citation type="submission" date="2022-11" db="UniProtKB">
        <authorList>
            <consortium name="WormBaseParasite"/>
        </authorList>
    </citation>
    <scope>IDENTIFICATION</scope>
</reference>
<dbReference type="AlphaFoldDB" id="A0A914EJQ9"/>
<keyword evidence="2" id="KW-1185">Reference proteome</keyword>
<organism evidence="2 3">
    <name type="scientific">Acrobeloides nanus</name>
    <dbReference type="NCBI Taxonomy" id="290746"/>
    <lineage>
        <taxon>Eukaryota</taxon>
        <taxon>Metazoa</taxon>
        <taxon>Ecdysozoa</taxon>
        <taxon>Nematoda</taxon>
        <taxon>Chromadorea</taxon>
        <taxon>Rhabditida</taxon>
        <taxon>Tylenchina</taxon>
        <taxon>Cephalobomorpha</taxon>
        <taxon>Cephaloboidea</taxon>
        <taxon>Cephalobidae</taxon>
        <taxon>Acrobeloides</taxon>
    </lineage>
</organism>
<evidence type="ECO:0000313" key="2">
    <source>
        <dbReference type="Proteomes" id="UP000887540"/>
    </source>
</evidence>
<dbReference type="WBParaSite" id="ACRNAN_scaffold8234.g25285.t1">
    <property type="protein sequence ID" value="ACRNAN_scaffold8234.g25285.t1"/>
    <property type="gene ID" value="ACRNAN_scaffold8234.g25285"/>
</dbReference>
<protein>
    <submittedName>
        <fullName evidence="3">Uncharacterized protein</fullName>
    </submittedName>
</protein>
<feature type="signal peptide" evidence="1">
    <location>
        <begin position="1"/>
        <end position="20"/>
    </location>
</feature>
<dbReference type="Proteomes" id="UP000887540">
    <property type="component" value="Unplaced"/>
</dbReference>
<keyword evidence="1" id="KW-0732">Signal</keyword>
<accession>A0A914EJQ9</accession>
<feature type="chain" id="PRO_5037157422" evidence="1">
    <location>
        <begin position="21"/>
        <end position="231"/>
    </location>
</feature>
<proteinExistence type="predicted"/>